<evidence type="ECO:0000313" key="3">
    <source>
        <dbReference type="EMBL" id="KAF2294451.1"/>
    </source>
</evidence>
<sequence length="124" mass="13995">MENPHTKITYVIYDTLMYYSEAVANSLKLPSIILRTSSVATLIAFSKFTQLQQEGYLPLKEHQLQEMVPGLYPLRCKDLPTIDVTSLESLMELTNTLNAKKSSAIVGNSMECLEESELAQHQQQ</sequence>
<dbReference type="GO" id="GO:0080043">
    <property type="term" value="F:quercetin 3-O-glucosyltransferase activity"/>
    <property type="evidence" value="ECO:0007669"/>
    <property type="project" value="TreeGrafter"/>
</dbReference>
<organism evidence="3 4">
    <name type="scientific">Hevea brasiliensis</name>
    <name type="common">Para rubber tree</name>
    <name type="synonym">Siphonia brasiliensis</name>
    <dbReference type="NCBI Taxonomy" id="3981"/>
    <lineage>
        <taxon>Eukaryota</taxon>
        <taxon>Viridiplantae</taxon>
        <taxon>Streptophyta</taxon>
        <taxon>Embryophyta</taxon>
        <taxon>Tracheophyta</taxon>
        <taxon>Spermatophyta</taxon>
        <taxon>Magnoliopsida</taxon>
        <taxon>eudicotyledons</taxon>
        <taxon>Gunneridae</taxon>
        <taxon>Pentapetalae</taxon>
        <taxon>rosids</taxon>
        <taxon>fabids</taxon>
        <taxon>Malpighiales</taxon>
        <taxon>Euphorbiaceae</taxon>
        <taxon>Crotonoideae</taxon>
        <taxon>Micrandreae</taxon>
        <taxon>Hevea</taxon>
    </lineage>
</organism>
<comment type="similarity">
    <text evidence="1">Belongs to the UDP-glycosyltransferase family.</text>
</comment>
<dbReference type="Proteomes" id="UP000467840">
    <property type="component" value="Chromosome 7"/>
</dbReference>
<dbReference type="GO" id="GO:0080044">
    <property type="term" value="F:quercetin 7-O-glucosyltransferase activity"/>
    <property type="evidence" value="ECO:0007669"/>
    <property type="project" value="TreeGrafter"/>
</dbReference>
<protein>
    <submittedName>
        <fullName evidence="3">Uncharacterized protein</fullName>
    </submittedName>
</protein>
<keyword evidence="4" id="KW-1185">Reference proteome</keyword>
<evidence type="ECO:0000256" key="2">
    <source>
        <dbReference type="ARBA" id="ARBA00022676"/>
    </source>
</evidence>
<accession>A0A6A6KZH1</accession>
<dbReference type="SUPFAM" id="SSF53756">
    <property type="entry name" value="UDP-Glycosyltransferase/glycogen phosphorylase"/>
    <property type="match status" value="1"/>
</dbReference>
<keyword evidence="2" id="KW-0808">Transferase</keyword>
<dbReference type="Gene3D" id="3.40.50.2000">
    <property type="entry name" value="Glycogen Phosphorylase B"/>
    <property type="match status" value="1"/>
</dbReference>
<comment type="caution">
    <text evidence="3">The sequence shown here is derived from an EMBL/GenBank/DDBJ whole genome shotgun (WGS) entry which is preliminary data.</text>
</comment>
<dbReference type="PANTHER" id="PTHR11926">
    <property type="entry name" value="GLUCOSYL/GLUCURONOSYL TRANSFERASES"/>
    <property type="match status" value="1"/>
</dbReference>
<proteinExistence type="inferred from homology"/>
<evidence type="ECO:0000256" key="1">
    <source>
        <dbReference type="ARBA" id="ARBA00009995"/>
    </source>
</evidence>
<dbReference type="AlphaFoldDB" id="A0A6A6KZH1"/>
<reference evidence="3 4" key="1">
    <citation type="journal article" date="2020" name="Mol. Plant">
        <title>The Chromosome-Based Rubber Tree Genome Provides New Insights into Spurge Genome Evolution and Rubber Biosynthesis.</title>
        <authorList>
            <person name="Liu J."/>
            <person name="Shi C."/>
            <person name="Shi C.C."/>
            <person name="Li W."/>
            <person name="Zhang Q.J."/>
            <person name="Zhang Y."/>
            <person name="Li K."/>
            <person name="Lu H.F."/>
            <person name="Shi C."/>
            <person name="Zhu S.T."/>
            <person name="Xiao Z.Y."/>
            <person name="Nan H."/>
            <person name="Yue Y."/>
            <person name="Zhu X.G."/>
            <person name="Wu Y."/>
            <person name="Hong X.N."/>
            <person name="Fan G.Y."/>
            <person name="Tong Y."/>
            <person name="Zhang D."/>
            <person name="Mao C.L."/>
            <person name="Liu Y.L."/>
            <person name="Hao S.J."/>
            <person name="Liu W.Q."/>
            <person name="Lv M.Q."/>
            <person name="Zhang H.B."/>
            <person name="Liu Y."/>
            <person name="Hu-Tang G.R."/>
            <person name="Wang J.P."/>
            <person name="Wang J.H."/>
            <person name="Sun Y.H."/>
            <person name="Ni S.B."/>
            <person name="Chen W.B."/>
            <person name="Zhang X.C."/>
            <person name="Jiao Y.N."/>
            <person name="Eichler E.E."/>
            <person name="Li G.H."/>
            <person name="Liu X."/>
            <person name="Gao L.Z."/>
        </authorList>
    </citation>
    <scope>NUCLEOTIDE SEQUENCE [LARGE SCALE GENOMIC DNA]</scope>
    <source>
        <strain evidence="4">cv. GT1</strain>
        <tissue evidence="3">Leaf</tissue>
    </source>
</reference>
<gene>
    <name evidence="3" type="ORF">GH714_011533</name>
</gene>
<dbReference type="EMBL" id="JAAGAX010000013">
    <property type="protein sequence ID" value="KAF2294451.1"/>
    <property type="molecule type" value="Genomic_DNA"/>
</dbReference>
<evidence type="ECO:0000313" key="4">
    <source>
        <dbReference type="Proteomes" id="UP000467840"/>
    </source>
</evidence>
<name>A0A6A6KZH1_HEVBR</name>
<dbReference type="PANTHER" id="PTHR11926:SF1494">
    <property type="entry name" value="FLAVONOL 3-O-GLUCOSYLTRANSFERASE UGT76E12-RELATED"/>
    <property type="match status" value="1"/>
</dbReference>
<keyword evidence="2" id="KW-0328">Glycosyltransferase</keyword>